<dbReference type="Pfam" id="PF00307">
    <property type="entry name" value="CH"/>
    <property type="match status" value="1"/>
</dbReference>
<reference evidence="2 3" key="1">
    <citation type="submission" date="2016-11" db="EMBL/GenBank/DDBJ databases">
        <title>The macronuclear genome of Stentor coeruleus: a giant cell with tiny introns.</title>
        <authorList>
            <person name="Slabodnick M."/>
            <person name="Ruby J.G."/>
            <person name="Reiff S.B."/>
            <person name="Swart E.C."/>
            <person name="Gosai S."/>
            <person name="Prabakaran S."/>
            <person name="Witkowska E."/>
            <person name="Larue G.E."/>
            <person name="Fisher S."/>
            <person name="Freeman R.M."/>
            <person name="Gunawardena J."/>
            <person name="Chu W."/>
            <person name="Stover N.A."/>
            <person name="Gregory B.D."/>
            <person name="Nowacki M."/>
            <person name="Derisi J."/>
            <person name="Roy S.W."/>
            <person name="Marshall W.F."/>
            <person name="Sood P."/>
        </authorList>
    </citation>
    <scope>NUCLEOTIDE SEQUENCE [LARGE SCALE GENOMIC DNA]</scope>
    <source>
        <strain evidence="2">WM001</strain>
    </source>
</reference>
<dbReference type="OrthoDB" id="297227at2759"/>
<feature type="domain" description="Calponin-homology (CH)" evidence="1">
    <location>
        <begin position="295"/>
        <end position="396"/>
    </location>
</feature>
<organism evidence="2 3">
    <name type="scientific">Stentor coeruleus</name>
    <dbReference type="NCBI Taxonomy" id="5963"/>
    <lineage>
        <taxon>Eukaryota</taxon>
        <taxon>Sar</taxon>
        <taxon>Alveolata</taxon>
        <taxon>Ciliophora</taxon>
        <taxon>Postciliodesmatophora</taxon>
        <taxon>Heterotrichea</taxon>
        <taxon>Heterotrichida</taxon>
        <taxon>Stentoridae</taxon>
        <taxon>Stentor</taxon>
    </lineage>
</organism>
<dbReference type="AlphaFoldDB" id="A0A1R2BUM7"/>
<proteinExistence type="predicted"/>
<gene>
    <name evidence="2" type="ORF">SteCoe_19209</name>
</gene>
<evidence type="ECO:0000313" key="2">
    <source>
        <dbReference type="EMBL" id="OMJ80513.1"/>
    </source>
</evidence>
<dbReference type="InterPro" id="IPR036872">
    <property type="entry name" value="CH_dom_sf"/>
</dbReference>
<keyword evidence="3" id="KW-1185">Reference proteome</keyword>
<evidence type="ECO:0000313" key="3">
    <source>
        <dbReference type="Proteomes" id="UP000187209"/>
    </source>
</evidence>
<dbReference type="EMBL" id="MPUH01000420">
    <property type="protein sequence ID" value="OMJ80513.1"/>
    <property type="molecule type" value="Genomic_DNA"/>
</dbReference>
<dbReference type="SUPFAM" id="SSF47576">
    <property type="entry name" value="Calponin-homology domain, CH-domain"/>
    <property type="match status" value="3"/>
</dbReference>
<protein>
    <recommendedName>
        <fullName evidence="1">Calponin-homology (CH) domain-containing protein</fullName>
    </recommendedName>
</protein>
<dbReference type="InterPro" id="IPR001715">
    <property type="entry name" value="CH_dom"/>
</dbReference>
<dbReference type="Gene3D" id="1.10.418.10">
    <property type="entry name" value="Calponin-like domain"/>
    <property type="match status" value="2"/>
</dbReference>
<name>A0A1R2BUM7_9CILI</name>
<comment type="caution">
    <text evidence="2">The sequence shown here is derived from an EMBL/GenBank/DDBJ whole genome shotgun (WGS) entry which is preliminary data.</text>
</comment>
<dbReference type="Proteomes" id="UP000187209">
    <property type="component" value="Unassembled WGS sequence"/>
</dbReference>
<sequence length="689" mass="80254">MKSAFSKFQNEIDNLLQEVNILGDINIQSLDDLRSGIILSKLIANPYKPDIIFTIPCQSKDKFKDQWKLLLRYLELAFPSIPNEYFAEEIVEDLGVLSVVSKRIVKYIKKFKKISSNALKNPKNRIFFVNYEEIPNQSVVLMHTSINEDEKLIINKWLQDLKIIPPGVFTHEFVYRIRNGTSLFEMLRKLDNSFRNILDFNFMPESMSDCIKNINKIFRLLRANKNMNQRYLYASAYVYDGNREVIYGLVYDIKLCFTNQPLCETCKKKPSHCKSLNFPSKTPSISYKPISIHMKNNIIEWISSLNLLHLLYTSDDIKTNTIKNSTLLCKVIEKIFHVSIGYIKSPRTENHCLSNMNSVLNFLTKKAVYRDSLPKNIQTATEDLAWEILWEIMNTCYEYKNDIEMSAFKKSEVKIIRWLKHIDLIDSDIVSIFELVPFCQNGVLLCRLAILLTGNHDFKYIEFPVKDKDFTINVHKVIKLFSLDDRMNQRFIYKEAEILRGDVTVIMGLLEDMHEYGKVIIKEKRISEYYLMKVEDKGRKSEMIEKNDEGEGLRYGNDIKSYAEYARNIDKIHDVEVWVKDLEVKIDGLGSEILNEFKGGVLICEILEKALDVKISDVNYDPKTNAEALGNVRKALDVLYGKFDFPLEFKYCDDLIVQGDGNTVRSLLVEIYKHCFGDSKHEIEEVDLY</sequence>
<accession>A0A1R2BUM7</accession>
<evidence type="ECO:0000259" key="1">
    <source>
        <dbReference type="Pfam" id="PF00307"/>
    </source>
</evidence>